<dbReference type="SUPFAM" id="SSF51556">
    <property type="entry name" value="Metallo-dependent hydrolases"/>
    <property type="match status" value="1"/>
</dbReference>
<protein>
    <recommendedName>
        <fullName evidence="2">Amidohydrolase-related domain-containing protein</fullName>
    </recommendedName>
</protein>
<keyword evidence="4" id="KW-1185">Reference proteome</keyword>
<dbReference type="Pfam" id="PF01979">
    <property type="entry name" value="Amidohydro_1"/>
    <property type="match status" value="1"/>
</dbReference>
<organism evidence="3 4">
    <name type="scientific">Slackia equolifaciens</name>
    <dbReference type="NCBI Taxonomy" id="498718"/>
    <lineage>
        <taxon>Bacteria</taxon>
        <taxon>Bacillati</taxon>
        <taxon>Actinomycetota</taxon>
        <taxon>Coriobacteriia</taxon>
        <taxon>Eggerthellales</taxon>
        <taxon>Eggerthellaceae</taxon>
        <taxon>Slackia</taxon>
    </lineage>
</organism>
<name>A0A3N0AYK2_9ACTN</name>
<dbReference type="OrthoDB" id="9766983at2"/>
<evidence type="ECO:0000256" key="1">
    <source>
        <dbReference type="ARBA" id="ARBA00022801"/>
    </source>
</evidence>
<dbReference type="Gene3D" id="3.20.20.140">
    <property type="entry name" value="Metal-dependent hydrolases"/>
    <property type="match status" value="1"/>
</dbReference>
<comment type="caution">
    <text evidence="3">The sequence shown here is derived from an EMBL/GenBank/DDBJ whole genome shotgun (WGS) entry which is preliminary data.</text>
</comment>
<dbReference type="EMBL" id="QIBX01000009">
    <property type="protein sequence ID" value="RNL39961.1"/>
    <property type="molecule type" value="Genomic_DNA"/>
</dbReference>
<accession>A0A3N0AYK2</accession>
<dbReference type="PANTHER" id="PTHR11113">
    <property type="entry name" value="N-ACETYLGLUCOSAMINE-6-PHOSPHATE DEACETYLASE"/>
    <property type="match status" value="1"/>
</dbReference>
<dbReference type="SUPFAM" id="SSF51338">
    <property type="entry name" value="Composite domain of metallo-dependent hydrolases"/>
    <property type="match status" value="1"/>
</dbReference>
<dbReference type="InterPro" id="IPR011059">
    <property type="entry name" value="Metal-dep_hydrolase_composite"/>
</dbReference>
<dbReference type="PANTHER" id="PTHR11113:SF2">
    <property type="entry name" value="ADENINE DEAMINASE"/>
    <property type="match status" value="1"/>
</dbReference>
<dbReference type="AlphaFoldDB" id="A0A3N0AYK2"/>
<keyword evidence="1" id="KW-0378">Hydrolase</keyword>
<gene>
    <name evidence="3" type="ORF">DMP06_06150</name>
</gene>
<dbReference type="InterPro" id="IPR006680">
    <property type="entry name" value="Amidohydro-rel"/>
</dbReference>
<proteinExistence type="predicted"/>
<evidence type="ECO:0000313" key="3">
    <source>
        <dbReference type="EMBL" id="RNL39961.1"/>
    </source>
</evidence>
<evidence type="ECO:0000313" key="4">
    <source>
        <dbReference type="Proteomes" id="UP000269591"/>
    </source>
</evidence>
<evidence type="ECO:0000259" key="2">
    <source>
        <dbReference type="Pfam" id="PF01979"/>
    </source>
</evidence>
<sequence>MRLRSSPSRSRSRMVNVCTAEIQDSMDVAIVEGRIAYVGNAAHCVGEDTTVIDAAGAYIAPGFLGGHIHVESSMVGVGEYARAVIPHGTVGIYWDPHEIANVLGLEGVQAMLEDAKNTPLKAMVTTPSCVPAVPGFEDTGSVIGPDEIRESMTWDSVVELGEMMNFVGVVNGSDHAHGELAETLKADKVITGHYSVPEADRGLNAYAGSGVRCCHESTRAEDALDKMRLGMYAQLRHGSAWLDLPVLAKALTENKVDSRFANLVSDDLHPYTIVEEGHLDRILRVAVACGIPAVRAIQMVTINAATCFRMDRGLVDCTTFQFVPLEV</sequence>
<dbReference type="Gene3D" id="2.30.40.10">
    <property type="entry name" value="Urease, subunit C, domain 1"/>
    <property type="match status" value="1"/>
</dbReference>
<dbReference type="InterPro" id="IPR032466">
    <property type="entry name" value="Metal_Hydrolase"/>
</dbReference>
<dbReference type="GO" id="GO:0000034">
    <property type="term" value="F:adenine deaminase activity"/>
    <property type="evidence" value="ECO:0007669"/>
    <property type="project" value="TreeGrafter"/>
</dbReference>
<reference evidence="4" key="1">
    <citation type="submission" date="2018-05" db="EMBL/GenBank/DDBJ databases">
        <title>Genome Sequencing of selected type strains of the family Eggerthellaceae.</title>
        <authorList>
            <person name="Danylec N."/>
            <person name="Stoll D.A."/>
            <person name="Doetsch A."/>
            <person name="Huch M."/>
        </authorList>
    </citation>
    <scope>NUCLEOTIDE SEQUENCE [LARGE SCALE GENOMIC DNA]</scope>
    <source>
        <strain evidence="4">DSM 24851</strain>
    </source>
</reference>
<dbReference type="Proteomes" id="UP000269591">
    <property type="component" value="Unassembled WGS sequence"/>
</dbReference>
<feature type="domain" description="Amidohydrolase-related" evidence="2">
    <location>
        <begin position="58"/>
        <end position="311"/>
    </location>
</feature>